<dbReference type="AlphaFoldDB" id="T1E8V2"/>
<proteinExistence type="evidence at transcript level"/>
<dbReference type="EMBL" id="GAMD01002433">
    <property type="protein sequence ID" value="JAA99157.1"/>
    <property type="molecule type" value="mRNA"/>
</dbReference>
<accession>T1E8V2</accession>
<reference evidence="2" key="1">
    <citation type="submission" date="2013-07" db="EMBL/GenBank/DDBJ databases">
        <title>Transcriptome sequencing and developmental regulation of gene expression in Anopheles aquasalis.</title>
        <authorList>
            <consortium name="Brazilian Malaria Network (MCT/CNPq/MS/SCTIE/DECIT/PRONEX 555648/2009-5) and Research Network on Bioactive Molecules from Arthropod Vectors (NAP-MOBIARVE"/>
            <consortium name="University of Sao Paulo)"/>
            <person name="Marinotti O."/>
            <person name="Ribeiro J.M.C."/>
            <person name="Costa-da-Silva A.L."/>
            <person name="Silva M.C.P."/>
            <person name="Lopes A.R."/>
            <person name="Barros M.S."/>
            <person name="Sa-Nunes A."/>
            <person name="Konjin B.B."/>
            <person name="Carvalho E."/>
            <person name="Suesdek L."/>
            <person name="Silva-Neto M.A.C."/>
            <person name="Capurro M.L."/>
        </authorList>
    </citation>
    <scope>NUCLEOTIDE SEQUENCE</scope>
    <source>
        <tissue evidence="2">Whole body</tissue>
    </source>
</reference>
<feature type="compositionally biased region" description="Polar residues" evidence="1">
    <location>
        <begin position="44"/>
        <end position="66"/>
    </location>
</feature>
<evidence type="ECO:0000256" key="1">
    <source>
        <dbReference type="SAM" id="MobiDB-lite"/>
    </source>
</evidence>
<name>T1E8V2_ANOAQ</name>
<protein>
    <submittedName>
        <fullName evidence="2">Putative translation initiation factor if-2</fullName>
    </submittedName>
</protein>
<feature type="compositionally biased region" description="Low complexity" evidence="1">
    <location>
        <begin position="34"/>
        <end position="43"/>
    </location>
</feature>
<keyword evidence="2" id="KW-0396">Initiation factor</keyword>
<keyword evidence="2" id="KW-0648">Protein biosynthesis</keyword>
<evidence type="ECO:0000313" key="2">
    <source>
        <dbReference type="EMBL" id="JAA99157.1"/>
    </source>
</evidence>
<sequence length="133" mass="13146">MRMKVTGEDGSRNGLPSAAAVAAAAAATAAAAPATARETPAAASTNRPATNTAVSILPVPNSSSSPGLPAALTASQQSSLNAPKTVCNAVVPLAQTITATITPNPAAPAAEGTRIVIKCLGGIKLINFIYYLH</sequence>
<organism evidence="2">
    <name type="scientific">Anopheles aquasalis</name>
    <name type="common">Malaria mosquito</name>
    <dbReference type="NCBI Taxonomy" id="42839"/>
    <lineage>
        <taxon>Eukaryota</taxon>
        <taxon>Metazoa</taxon>
        <taxon>Ecdysozoa</taxon>
        <taxon>Arthropoda</taxon>
        <taxon>Hexapoda</taxon>
        <taxon>Insecta</taxon>
        <taxon>Pterygota</taxon>
        <taxon>Neoptera</taxon>
        <taxon>Endopterygota</taxon>
        <taxon>Diptera</taxon>
        <taxon>Nematocera</taxon>
        <taxon>Culicoidea</taxon>
        <taxon>Culicidae</taxon>
        <taxon>Anophelinae</taxon>
        <taxon>Anopheles</taxon>
    </lineage>
</organism>
<dbReference type="GO" id="GO:0003743">
    <property type="term" value="F:translation initiation factor activity"/>
    <property type="evidence" value="ECO:0007669"/>
    <property type="project" value="UniProtKB-KW"/>
</dbReference>
<dbReference type="VEuPathDB" id="VectorBase:AAQUA_010627"/>
<feature type="region of interest" description="Disordered" evidence="1">
    <location>
        <begin position="34"/>
        <end position="75"/>
    </location>
</feature>